<dbReference type="PROSITE" id="PS50113">
    <property type="entry name" value="PAC"/>
    <property type="match status" value="2"/>
</dbReference>
<dbReference type="Pfam" id="PF00072">
    <property type="entry name" value="Response_reg"/>
    <property type="match status" value="1"/>
</dbReference>
<dbReference type="SMART" id="SM00091">
    <property type="entry name" value="PAS"/>
    <property type="match status" value="3"/>
</dbReference>
<comment type="catalytic activity">
    <reaction evidence="1">
        <text>ATP + protein L-histidine = ADP + protein N-phospho-L-histidine.</text>
        <dbReference type="EC" id="2.7.13.3"/>
    </reaction>
</comment>
<dbReference type="InterPro" id="IPR036890">
    <property type="entry name" value="HATPase_C_sf"/>
</dbReference>
<feature type="domain" description="PAC" evidence="20">
    <location>
        <begin position="366"/>
        <end position="419"/>
    </location>
</feature>
<dbReference type="InterPro" id="IPR003661">
    <property type="entry name" value="HisK_dim/P_dom"/>
</dbReference>
<evidence type="ECO:0000256" key="11">
    <source>
        <dbReference type="ARBA" id="ARBA00022989"/>
    </source>
</evidence>
<dbReference type="PROSITE" id="PS50112">
    <property type="entry name" value="PAS"/>
    <property type="match status" value="1"/>
</dbReference>
<evidence type="ECO:0000256" key="6">
    <source>
        <dbReference type="ARBA" id="ARBA00022679"/>
    </source>
</evidence>
<dbReference type="Pfam" id="PF08448">
    <property type="entry name" value="PAS_4"/>
    <property type="match status" value="1"/>
</dbReference>
<dbReference type="Gene3D" id="3.30.565.10">
    <property type="entry name" value="Histidine kinase-like ATPase, C-terminal domain"/>
    <property type="match status" value="1"/>
</dbReference>
<evidence type="ECO:0000313" key="21">
    <source>
        <dbReference type="EMBL" id="RUS96551.1"/>
    </source>
</evidence>
<reference evidence="21" key="2">
    <citation type="journal article" date="2019" name="Genome Biol. Evol.">
        <title>Day and night: Metabolic profiles and evolutionary relationships of six axenic non-marine cyanobacteria.</title>
        <authorList>
            <person name="Will S.E."/>
            <person name="Henke P."/>
            <person name="Boedeker C."/>
            <person name="Huang S."/>
            <person name="Brinkmann H."/>
            <person name="Rohde M."/>
            <person name="Jarek M."/>
            <person name="Friedl T."/>
            <person name="Seufert S."/>
            <person name="Schumacher M."/>
            <person name="Overmann J."/>
            <person name="Neumann-Schaal M."/>
            <person name="Petersen J."/>
        </authorList>
    </citation>
    <scope>NUCLEOTIDE SEQUENCE [LARGE SCALE GENOMIC DNA]</scope>
    <source>
        <strain evidence="21">PCC 7102</strain>
    </source>
</reference>
<keyword evidence="16" id="KW-0175">Coiled coil</keyword>
<dbReference type="PANTHER" id="PTHR43547:SF2">
    <property type="entry name" value="HYBRID SIGNAL TRANSDUCTION HISTIDINE KINASE C"/>
    <property type="match status" value="1"/>
</dbReference>
<gene>
    <name evidence="21" type="ORF">DSM106972_087380</name>
</gene>
<evidence type="ECO:0000256" key="8">
    <source>
        <dbReference type="ARBA" id="ARBA00022741"/>
    </source>
</evidence>
<dbReference type="SUPFAM" id="SSF55874">
    <property type="entry name" value="ATPase domain of HSP90 chaperone/DNA topoisomerase II/histidine kinase"/>
    <property type="match status" value="1"/>
</dbReference>
<feature type="modified residue" description="4-aspartylphosphate" evidence="15">
    <location>
        <position position="737"/>
    </location>
</feature>
<keyword evidence="8" id="KW-0547">Nucleotide-binding</keyword>
<evidence type="ECO:0000256" key="10">
    <source>
        <dbReference type="ARBA" id="ARBA00022840"/>
    </source>
</evidence>
<evidence type="ECO:0000256" key="3">
    <source>
        <dbReference type="ARBA" id="ARBA00006402"/>
    </source>
</evidence>
<proteinExistence type="inferred from homology"/>
<evidence type="ECO:0000256" key="7">
    <source>
        <dbReference type="ARBA" id="ARBA00022692"/>
    </source>
</evidence>
<dbReference type="SUPFAM" id="SSF55785">
    <property type="entry name" value="PYP-like sensor domain (PAS domain)"/>
    <property type="match status" value="3"/>
</dbReference>
<dbReference type="Pfam" id="PF02518">
    <property type="entry name" value="HATPase_c"/>
    <property type="match status" value="1"/>
</dbReference>
<comment type="caution">
    <text evidence="21">The sequence shown here is derived from an EMBL/GenBank/DDBJ whole genome shotgun (WGS) entry which is preliminary data.</text>
</comment>
<evidence type="ECO:0000256" key="2">
    <source>
        <dbReference type="ARBA" id="ARBA00004370"/>
    </source>
</evidence>
<dbReference type="SMART" id="SM00388">
    <property type="entry name" value="HisKA"/>
    <property type="match status" value="1"/>
</dbReference>
<keyword evidence="10" id="KW-0067">ATP-binding</keyword>
<dbReference type="InterPro" id="IPR013656">
    <property type="entry name" value="PAS_4"/>
</dbReference>
<evidence type="ECO:0000256" key="12">
    <source>
        <dbReference type="ARBA" id="ARBA00023012"/>
    </source>
</evidence>
<dbReference type="Gene3D" id="1.10.287.130">
    <property type="match status" value="1"/>
</dbReference>
<dbReference type="AlphaFoldDB" id="A0A3S1IFD3"/>
<dbReference type="InterPro" id="IPR035965">
    <property type="entry name" value="PAS-like_dom_sf"/>
</dbReference>
<dbReference type="InterPro" id="IPR000014">
    <property type="entry name" value="PAS"/>
</dbReference>
<evidence type="ECO:0000259" key="17">
    <source>
        <dbReference type="PROSITE" id="PS50109"/>
    </source>
</evidence>
<dbReference type="Proteomes" id="UP000271624">
    <property type="component" value="Unassembled WGS sequence"/>
</dbReference>
<organism evidence="21 22">
    <name type="scientific">Dulcicalothrix desertica PCC 7102</name>
    <dbReference type="NCBI Taxonomy" id="232991"/>
    <lineage>
        <taxon>Bacteria</taxon>
        <taxon>Bacillati</taxon>
        <taxon>Cyanobacteriota</taxon>
        <taxon>Cyanophyceae</taxon>
        <taxon>Nostocales</taxon>
        <taxon>Calotrichaceae</taxon>
        <taxon>Dulcicalothrix</taxon>
    </lineage>
</organism>
<evidence type="ECO:0000259" key="18">
    <source>
        <dbReference type="PROSITE" id="PS50110"/>
    </source>
</evidence>
<evidence type="ECO:0000256" key="16">
    <source>
        <dbReference type="SAM" id="Coils"/>
    </source>
</evidence>
<feature type="domain" description="PAC" evidence="20">
    <location>
        <begin position="244"/>
        <end position="296"/>
    </location>
</feature>
<keyword evidence="6" id="KW-0808">Transferase</keyword>
<evidence type="ECO:0000259" key="20">
    <source>
        <dbReference type="PROSITE" id="PS50113"/>
    </source>
</evidence>
<sequence length="808" mass="89860">MHNQGKADFRLKDDPSVSMASDLSSARCSLRVETDIGMVLHLADGTLKACNTRAEEILGLTAEQIHGWTSVNCPWQAVHEDGSPFPGELHPAMVSLQTGQPCLNIVMGLYQPSGNLVWLNINSHPLFQPNTSIPYAVVTTFSLIAAIEIQSIKAELEAPHKRTQFSCKNEERFRIAQLVANAGTWDWDVATNSVYWSPEYYTLYGLDAATPSTYENWLASIVEEDREFVERTIRQALEQQQTSLTFEFRINHPVQGVRWFDSRSQIFYNPDGQPERLVGISIDITDRKRIEEELRQKNAILSVINESLPTPIFVKDRQGRIIYANPATLQVLGKSEKEVIGLRDCDLYSDRELGEMVSENDRRIMESGQTEVVEESPDGIRTFLGTKAPYCNEAGEVIGLIGISNDITARVQLERDRERILQQEQAAREESERANRIKDEFLAVLSHELRTPLNPILGWSKLLQTGKLNATKTADALKAIERNAKLQSQLIEDLLDVSRILRGKLTLNVAPVTLAPIINAALETVQLAAEAKSIYIQTIFEPNVGQILGDTGRLQQIIWNLLSNAVKFTPEGGRVEVQLTQIQTSAQIQVIDNGKGISSDFLPHVFEHFRQEDGAITRQFGGLGLGLAIVRQLVELHGGMVTAESAGEGFGATFTVNLPLIKQVTEPINNSDDPLPYPDDSEPLAGFRIIVVDDEPDSLDFIAFVIEQAGAEVIAMPSAIEALQILQQIQPHLIISDIGMPEMDGYMFIEQIRTKLPPQHREVLAIALTAFAGEVNERQVIMAGFQKHLAKPVDPDELICTIMRLVTA</sequence>
<dbReference type="EMBL" id="RSCL01000036">
    <property type="protein sequence ID" value="RUS96551.1"/>
    <property type="molecule type" value="Genomic_DNA"/>
</dbReference>
<protein>
    <recommendedName>
        <fullName evidence="14">Circadian input-output histidine kinase CikA</fullName>
        <ecNumber evidence="4">2.7.13.3</ecNumber>
    </recommendedName>
</protein>
<feature type="domain" description="Response regulatory" evidence="18">
    <location>
        <begin position="688"/>
        <end position="806"/>
    </location>
</feature>
<evidence type="ECO:0000256" key="13">
    <source>
        <dbReference type="ARBA" id="ARBA00023136"/>
    </source>
</evidence>
<dbReference type="SUPFAM" id="SSF52172">
    <property type="entry name" value="CheY-like"/>
    <property type="match status" value="1"/>
</dbReference>
<dbReference type="PROSITE" id="PS50110">
    <property type="entry name" value="RESPONSE_REGULATORY"/>
    <property type="match status" value="1"/>
</dbReference>
<dbReference type="Pfam" id="PF00512">
    <property type="entry name" value="HisKA"/>
    <property type="match status" value="1"/>
</dbReference>
<dbReference type="Gene3D" id="3.40.50.2300">
    <property type="match status" value="1"/>
</dbReference>
<dbReference type="SMART" id="SM00086">
    <property type="entry name" value="PAC"/>
    <property type="match status" value="2"/>
</dbReference>
<dbReference type="InterPro" id="IPR001789">
    <property type="entry name" value="Sig_transdc_resp-reg_receiver"/>
</dbReference>
<keyword evidence="5 15" id="KW-0597">Phosphoprotein</keyword>
<dbReference type="Gene3D" id="3.30.450.20">
    <property type="entry name" value="PAS domain"/>
    <property type="match status" value="3"/>
</dbReference>
<feature type="domain" description="PAS" evidence="19">
    <location>
        <begin position="296"/>
        <end position="376"/>
    </location>
</feature>
<comment type="similarity">
    <text evidence="3">In the N-terminal section; belongs to the phytochrome family.</text>
</comment>
<evidence type="ECO:0000313" key="22">
    <source>
        <dbReference type="Proteomes" id="UP000271624"/>
    </source>
</evidence>
<dbReference type="GO" id="GO:0000155">
    <property type="term" value="F:phosphorelay sensor kinase activity"/>
    <property type="evidence" value="ECO:0007669"/>
    <property type="project" value="InterPro"/>
</dbReference>
<dbReference type="PRINTS" id="PR00344">
    <property type="entry name" value="BCTRLSENSOR"/>
</dbReference>
<evidence type="ECO:0000256" key="4">
    <source>
        <dbReference type="ARBA" id="ARBA00012438"/>
    </source>
</evidence>
<dbReference type="EC" id="2.7.13.3" evidence="4"/>
<dbReference type="GO" id="GO:0016020">
    <property type="term" value="C:membrane"/>
    <property type="evidence" value="ECO:0007669"/>
    <property type="project" value="UniProtKB-SubCell"/>
</dbReference>
<dbReference type="InterPro" id="IPR036097">
    <property type="entry name" value="HisK_dim/P_sf"/>
</dbReference>
<dbReference type="InterPro" id="IPR005467">
    <property type="entry name" value="His_kinase_dom"/>
</dbReference>
<dbReference type="InterPro" id="IPR004358">
    <property type="entry name" value="Sig_transdc_His_kin-like_C"/>
</dbReference>
<dbReference type="SUPFAM" id="SSF47384">
    <property type="entry name" value="Homodimeric domain of signal transducing histidine kinase"/>
    <property type="match status" value="1"/>
</dbReference>
<feature type="coiled-coil region" evidence="16">
    <location>
        <begin position="410"/>
        <end position="440"/>
    </location>
</feature>
<name>A0A3S1IFD3_9CYAN</name>
<reference evidence="21" key="1">
    <citation type="submission" date="2018-12" db="EMBL/GenBank/DDBJ databases">
        <authorList>
            <person name="Will S."/>
            <person name="Neumann-Schaal M."/>
            <person name="Henke P."/>
        </authorList>
    </citation>
    <scope>NUCLEOTIDE SEQUENCE</scope>
    <source>
        <strain evidence="21">PCC 7102</strain>
    </source>
</reference>
<dbReference type="FunFam" id="1.10.287.130:FF:000004">
    <property type="entry name" value="Ethylene receptor 1"/>
    <property type="match status" value="1"/>
</dbReference>
<keyword evidence="22" id="KW-1185">Reference proteome</keyword>
<dbReference type="CDD" id="cd00130">
    <property type="entry name" value="PAS"/>
    <property type="match status" value="3"/>
</dbReference>
<dbReference type="Gene3D" id="2.10.70.100">
    <property type="match status" value="1"/>
</dbReference>
<dbReference type="CDD" id="cd16922">
    <property type="entry name" value="HATPase_EvgS-ArcB-TorS-like"/>
    <property type="match status" value="1"/>
</dbReference>
<dbReference type="PANTHER" id="PTHR43547">
    <property type="entry name" value="TWO-COMPONENT HISTIDINE KINASE"/>
    <property type="match status" value="1"/>
</dbReference>
<keyword evidence="12" id="KW-0902">Two-component regulatory system</keyword>
<dbReference type="RefSeq" id="WP_127086724.1">
    <property type="nucleotide sequence ID" value="NZ_RSCL01000036.1"/>
</dbReference>
<dbReference type="GO" id="GO:0005524">
    <property type="term" value="F:ATP binding"/>
    <property type="evidence" value="ECO:0007669"/>
    <property type="project" value="UniProtKB-KW"/>
</dbReference>
<evidence type="ECO:0000256" key="9">
    <source>
        <dbReference type="ARBA" id="ARBA00022777"/>
    </source>
</evidence>
<dbReference type="InterPro" id="IPR011006">
    <property type="entry name" value="CheY-like_superfamily"/>
</dbReference>
<dbReference type="InterPro" id="IPR001610">
    <property type="entry name" value="PAC"/>
</dbReference>
<keyword evidence="13" id="KW-0472">Membrane</keyword>
<evidence type="ECO:0000256" key="15">
    <source>
        <dbReference type="PROSITE-ProRule" id="PRU00169"/>
    </source>
</evidence>
<dbReference type="NCBIfam" id="TIGR00229">
    <property type="entry name" value="sensory_box"/>
    <property type="match status" value="2"/>
</dbReference>
<keyword evidence="11" id="KW-1133">Transmembrane helix</keyword>
<dbReference type="InterPro" id="IPR000700">
    <property type="entry name" value="PAS-assoc_C"/>
</dbReference>
<feature type="domain" description="Histidine kinase" evidence="17">
    <location>
        <begin position="444"/>
        <end position="662"/>
    </location>
</feature>
<dbReference type="InterPro" id="IPR013655">
    <property type="entry name" value="PAS_fold_3"/>
</dbReference>
<dbReference type="SMART" id="SM00448">
    <property type="entry name" value="REC"/>
    <property type="match status" value="1"/>
</dbReference>
<dbReference type="CDD" id="cd00082">
    <property type="entry name" value="HisKA"/>
    <property type="match status" value="1"/>
</dbReference>
<dbReference type="InterPro" id="IPR003594">
    <property type="entry name" value="HATPase_dom"/>
</dbReference>
<keyword evidence="9" id="KW-0418">Kinase</keyword>
<dbReference type="FunFam" id="3.30.565.10:FF:000010">
    <property type="entry name" value="Sensor histidine kinase RcsC"/>
    <property type="match status" value="1"/>
</dbReference>
<evidence type="ECO:0000256" key="14">
    <source>
        <dbReference type="ARBA" id="ARBA00074306"/>
    </source>
</evidence>
<dbReference type="Pfam" id="PF08447">
    <property type="entry name" value="PAS_3"/>
    <property type="match status" value="1"/>
</dbReference>
<dbReference type="CDD" id="cd17580">
    <property type="entry name" value="REC_2_DhkD-like"/>
    <property type="match status" value="1"/>
</dbReference>
<dbReference type="SMART" id="SM00387">
    <property type="entry name" value="HATPase_c"/>
    <property type="match status" value="1"/>
</dbReference>
<dbReference type="PROSITE" id="PS50109">
    <property type="entry name" value="HIS_KIN"/>
    <property type="match status" value="1"/>
</dbReference>
<comment type="subcellular location">
    <subcellularLocation>
        <location evidence="2">Membrane</location>
    </subcellularLocation>
</comment>
<evidence type="ECO:0000259" key="19">
    <source>
        <dbReference type="PROSITE" id="PS50112"/>
    </source>
</evidence>
<evidence type="ECO:0000256" key="5">
    <source>
        <dbReference type="ARBA" id="ARBA00022553"/>
    </source>
</evidence>
<keyword evidence="7" id="KW-0812">Transmembrane</keyword>
<accession>A0A3S1IFD3</accession>
<dbReference type="Pfam" id="PF13426">
    <property type="entry name" value="PAS_9"/>
    <property type="match status" value="1"/>
</dbReference>
<evidence type="ECO:0000256" key="1">
    <source>
        <dbReference type="ARBA" id="ARBA00000085"/>
    </source>
</evidence>